<dbReference type="Proteomes" id="UP000008070">
    <property type="component" value="Chromosome"/>
</dbReference>
<evidence type="ECO:0000256" key="1">
    <source>
        <dbReference type="SAM" id="MobiDB-lite"/>
    </source>
</evidence>
<dbReference type="KEGG" id="mdi:METDI0405"/>
<gene>
    <name evidence="2" type="ORF">METD_I0405</name>
</gene>
<reference evidence="3" key="1">
    <citation type="journal article" date="2009" name="PLoS ONE">
        <title>Methylobacterium genome sequences: a reference blueprint to investigate microbial metabolism of C1 compounds from natural and industrial sources.</title>
        <authorList>
            <person name="Vuilleumier S."/>
            <person name="Chistoserdova L."/>
            <person name="Lee M.-C."/>
            <person name="Bringel F."/>
            <person name="Lajus A."/>
            <person name="Zhou Y."/>
            <person name="Gourion B."/>
            <person name="Barbe V."/>
            <person name="Chang J."/>
            <person name="Cruveiller S."/>
            <person name="Dossat C."/>
            <person name="Gillett W."/>
            <person name="Gruffaz C."/>
            <person name="Haugen E."/>
            <person name="Hourcade E."/>
            <person name="Levy R."/>
            <person name="Mangenot S."/>
            <person name="Muller E."/>
            <person name="Nadalig T."/>
            <person name="Pagni M."/>
            <person name="Penny C."/>
            <person name="Peyraud R."/>
            <person name="Robinson D.G."/>
            <person name="Roche D."/>
            <person name="Rouy Z."/>
            <person name="Saenampechek C."/>
            <person name="Salvignol G."/>
            <person name="Vallenet D."/>
            <person name="Wu Z."/>
            <person name="Marx C.J."/>
            <person name="Vorholt J.A."/>
            <person name="Olson M.V."/>
            <person name="Kaul R."/>
            <person name="Weissenbach J."/>
            <person name="Medigue C."/>
            <person name="Lidstrom M.E."/>
        </authorList>
    </citation>
    <scope>NUCLEOTIDE SEQUENCE [LARGE SCALE GENOMIC DNA]</scope>
    <source>
        <strain evidence="3">DSM 6343 / CIP 106787 / DM4</strain>
    </source>
</reference>
<feature type="region of interest" description="Disordered" evidence="1">
    <location>
        <begin position="1"/>
        <end position="21"/>
    </location>
</feature>
<name>C7C9A0_METED</name>
<evidence type="ECO:0000313" key="2">
    <source>
        <dbReference type="EMBL" id="CAX22066.1"/>
    </source>
</evidence>
<evidence type="ECO:0000313" key="3">
    <source>
        <dbReference type="Proteomes" id="UP000008070"/>
    </source>
</evidence>
<dbReference type="GeneID" id="72987736"/>
<protein>
    <submittedName>
        <fullName evidence="2">Uncharacterized protein</fullName>
    </submittedName>
</protein>
<dbReference type="RefSeq" id="WP_012779200.1">
    <property type="nucleotide sequence ID" value="NC_012988.1"/>
</dbReference>
<proteinExistence type="predicted"/>
<feature type="region of interest" description="Disordered" evidence="1">
    <location>
        <begin position="199"/>
        <end position="239"/>
    </location>
</feature>
<dbReference type="AlphaFoldDB" id="C7C9A0"/>
<sequence>MALDPSTLDVSGASGGPSAREEAEFNRLTRLQLSCSDFSQAMSAAAFLLQELEDEVPYSLADWRRFRCYETTMVVAYARPFSQSKGKVPRLGWKALGIEPTPDELALHDRLIEYRNTLYGHSDADVVELRTLYLHEVFRHNGVEMNLFVPRFEERTRFDLDEILRVREFTSKLHHHAFLGCQALGARFRERFVRLPMSLSEPDAKTGSEGPIAPAPHSVDKPECAVQRSDTSSKSGTPS</sequence>
<dbReference type="EMBL" id="FP103042">
    <property type="protein sequence ID" value="CAX22066.1"/>
    <property type="molecule type" value="Genomic_DNA"/>
</dbReference>
<dbReference type="HOGENOM" id="CLU_1160001_0_0_5"/>
<organism evidence="2 3">
    <name type="scientific">Methylorubrum extorquens (strain DSM 6343 / CIP 106787 / DM4)</name>
    <name type="common">Methylobacterium extorquens</name>
    <dbReference type="NCBI Taxonomy" id="661410"/>
    <lineage>
        <taxon>Bacteria</taxon>
        <taxon>Pseudomonadati</taxon>
        <taxon>Pseudomonadota</taxon>
        <taxon>Alphaproteobacteria</taxon>
        <taxon>Hyphomicrobiales</taxon>
        <taxon>Methylobacteriaceae</taxon>
        <taxon>Methylorubrum</taxon>
    </lineage>
</organism>
<feature type="compositionally biased region" description="Polar residues" evidence="1">
    <location>
        <begin position="228"/>
        <end position="239"/>
    </location>
</feature>
<accession>C7C9A0</accession>